<feature type="region of interest" description="Disordered" evidence="1">
    <location>
        <begin position="117"/>
        <end position="148"/>
    </location>
</feature>
<comment type="caution">
    <text evidence="3">The sequence shown here is derived from an EMBL/GenBank/DDBJ whole genome shotgun (WGS) entry which is preliminary data.</text>
</comment>
<name>A0AA39FUS8_9HYME</name>
<dbReference type="SMART" id="SM00256">
    <property type="entry name" value="FBOX"/>
    <property type="match status" value="1"/>
</dbReference>
<organism evidence="3 4">
    <name type="scientific">Microctonus aethiopoides</name>
    <dbReference type="NCBI Taxonomy" id="144406"/>
    <lineage>
        <taxon>Eukaryota</taxon>
        <taxon>Metazoa</taxon>
        <taxon>Ecdysozoa</taxon>
        <taxon>Arthropoda</taxon>
        <taxon>Hexapoda</taxon>
        <taxon>Insecta</taxon>
        <taxon>Pterygota</taxon>
        <taxon>Neoptera</taxon>
        <taxon>Endopterygota</taxon>
        <taxon>Hymenoptera</taxon>
        <taxon>Apocrita</taxon>
        <taxon>Ichneumonoidea</taxon>
        <taxon>Braconidae</taxon>
        <taxon>Euphorinae</taxon>
        <taxon>Microctonus</taxon>
    </lineage>
</organism>
<reference evidence="3" key="1">
    <citation type="journal article" date="2023" name="bioRxiv">
        <title>Scaffold-level genome assemblies of two parasitoid biocontrol wasps reveal the parthenogenesis mechanism and an associated novel virus.</title>
        <authorList>
            <person name="Inwood S."/>
            <person name="Skelly J."/>
            <person name="Guhlin J."/>
            <person name="Harrop T."/>
            <person name="Goldson S."/>
            <person name="Dearden P."/>
        </authorList>
    </citation>
    <scope>NUCLEOTIDE SEQUENCE</scope>
    <source>
        <strain evidence="3">Irish</strain>
        <tissue evidence="3">Whole body</tissue>
    </source>
</reference>
<gene>
    <name evidence="3" type="ORF">PV328_000381</name>
</gene>
<dbReference type="PROSITE" id="PS50181">
    <property type="entry name" value="FBOX"/>
    <property type="match status" value="1"/>
</dbReference>
<dbReference type="SUPFAM" id="SSF81383">
    <property type="entry name" value="F-box domain"/>
    <property type="match status" value="1"/>
</dbReference>
<dbReference type="InterPro" id="IPR036047">
    <property type="entry name" value="F-box-like_dom_sf"/>
</dbReference>
<dbReference type="InterPro" id="IPR001810">
    <property type="entry name" value="F-box_dom"/>
</dbReference>
<accession>A0AA39FUS8</accession>
<evidence type="ECO:0000259" key="2">
    <source>
        <dbReference type="PROSITE" id="PS50181"/>
    </source>
</evidence>
<proteinExistence type="predicted"/>
<evidence type="ECO:0000313" key="4">
    <source>
        <dbReference type="Proteomes" id="UP001168990"/>
    </source>
</evidence>
<sequence length="148" mass="17057">MESFAMLMSTIGASSVEHNLIEMLPIEITEIIFRQLDPRSLLNVAQVSKKWMAVCRGNCKIRRTVRDHLQKERRQLLEIDAMEPKSKKIKMNKPSKVRPIPNYPSTFNLASFSFRPSSGAAKREFTEPKGLGNRRSKSISQRIKTRLR</sequence>
<evidence type="ECO:0000256" key="1">
    <source>
        <dbReference type="SAM" id="MobiDB-lite"/>
    </source>
</evidence>
<protein>
    <recommendedName>
        <fullName evidence="2">F-box domain-containing protein</fullName>
    </recommendedName>
</protein>
<feature type="domain" description="F-box" evidence="2">
    <location>
        <begin position="18"/>
        <end position="64"/>
    </location>
</feature>
<feature type="compositionally biased region" description="Basic residues" evidence="1">
    <location>
        <begin position="132"/>
        <end position="148"/>
    </location>
</feature>
<keyword evidence="4" id="KW-1185">Reference proteome</keyword>
<dbReference type="Gene3D" id="1.20.1280.50">
    <property type="match status" value="1"/>
</dbReference>
<dbReference type="Proteomes" id="UP001168990">
    <property type="component" value="Unassembled WGS sequence"/>
</dbReference>
<evidence type="ECO:0000313" key="3">
    <source>
        <dbReference type="EMBL" id="KAK0176227.1"/>
    </source>
</evidence>
<reference evidence="3" key="2">
    <citation type="submission" date="2023-03" db="EMBL/GenBank/DDBJ databases">
        <authorList>
            <person name="Inwood S.N."/>
            <person name="Skelly J.G."/>
            <person name="Guhlin J."/>
            <person name="Harrop T.W.R."/>
            <person name="Goldson S.G."/>
            <person name="Dearden P.K."/>
        </authorList>
    </citation>
    <scope>NUCLEOTIDE SEQUENCE</scope>
    <source>
        <strain evidence="3">Irish</strain>
        <tissue evidence="3">Whole body</tissue>
    </source>
</reference>
<dbReference type="AlphaFoldDB" id="A0AA39FUS8"/>
<dbReference type="Pfam" id="PF12937">
    <property type="entry name" value="F-box-like"/>
    <property type="match status" value="1"/>
</dbReference>
<dbReference type="EMBL" id="JAQQBS010000001">
    <property type="protein sequence ID" value="KAK0176227.1"/>
    <property type="molecule type" value="Genomic_DNA"/>
</dbReference>